<dbReference type="PANTHER" id="PTHR46512">
    <property type="entry name" value="PEPTIDYLPROLYL ISOMERASE"/>
    <property type="match status" value="1"/>
</dbReference>
<dbReference type="GO" id="GO:0003755">
    <property type="term" value="F:peptidyl-prolyl cis-trans isomerase activity"/>
    <property type="evidence" value="ECO:0007669"/>
    <property type="project" value="UniProtKB-EC"/>
</dbReference>
<comment type="catalytic activity">
    <reaction evidence="1">
        <text>[protein]-peptidylproline (omega=180) = [protein]-peptidylproline (omega=0)</text>
        <dbReference type="Rhea" id="RHEA:16237"/>
        <dbReference type="Rhea" id="RHEA-COMP:10747"/>
        <dbReference type="Rhea" id="RHEA-COMP:10748"/>
        <dbReference type="ChEBI" id="CHEBI:83833"/>
        <dbReference type="ChEBI" id="CHEBI:83834"/>
        <dbReference type="EC" id="5.2.1.8"/>
    </reaction>
</comment>
<dbReference type="InterPro" id="IPR019734">
    <property type="entry name" value="TPR_rpt"/>
</dbReference>
<reference evidence="6" key="1">
    <citation type="submission" date="2022-07" db="EMBL/GenBank/DDBJ databases">
        <title>Evaluation of T. orientalis genome assembly methods using nanopore sequencing and analysis of variation between genomes.</title>
        <authorList>
            <person name="Yam J."/>
            <person name="Micallef M.L."/>
            <person name="Liu M."/>
            <person name="Djordjevic S.P."/>
            <person name="Bogema D.R."/>
            <person name="Jenkins C."/>
        </authorList>
    </citation>
    <scope>NUCLEOTIDE SEQUENCE</scope>
    <source>
        <strain evidence="6">Fish Creek</strain>
    </source>
</reference>
<dbReference type="SMART" id="SM00028">
    <property type="entry name" value="TPR"/>
    <property type="match status" value="3"/>
</dbReference>
<gene>
    <name evidence="6" type="ORF">MACJ_000188</name>
</gene>
<dbReference type="InterPro" id="IPR011990">
    <property type="entry name" value="TPR-like_helical_dom_sf"/>
</dbReference>
<feature type="compositionally biased region" description="Basic and acidic residues" evidence="5">
    <location>
        <begin position="24"/>
        <end position="50"/>
    </location>
</feature>
<dbReference type="OrthoDB" id="361902at2759"/>
<dbReference type="Proteomes" id="UP000244803">
    <property type="component" value="Chromosome 1"/>
</dbReference>
<evidence type="ECO:0000313" key="7">
    <source>
        <dbReference type="Proteomes" id="UP000244803"/>
    </source>
</evidence>
<dbReference type="EC" id="5.2.1.8" evidence="2"/>
<evidence type="ECO:0000256" key="3">
    <source>
        <dbReference type="ARBA" id="ARBA00023110"/>
    </source>
</evidence>
<sequence>MVEIVELSSSEERSDSTVPPNNAHPDESNNHSESKVESSKSDPDATKLKTTEGGAGEVKDEDSPKVSSRSDKDASPKNSDEPVMDNSPVSSDDESSPGSFTVTANSLYHENNQGKELFVKGDYDAAIQRWSKSIENLTTILEKARNNPDHDITEEALHEFTKMYVMLCSNLALAHIKKENYEKSKEYCQYVLMYDGKSLKAHLRIVQADVKLRNFEQALKNCNKGLEFHPANQELLALRSRINADLKRYEDAEKLFFKNAFKKIEVDPRTEEVRPSASDDPHFPAPGQPRAHFNTLTHLSPGLWPGF</sequence>
<feature type="compositionally biased region" description="Basic and acidic residues" evidence="5">
    <location>
        <begin position="57"/>
        <end position="80"/>
    </location>
</feature>
<evidence type="ECO:0000313" key="6">
    <source>
        <dbReference type="EMBL" id="UKJ87748.2"/>
    </source>
</evidence>
<dbReference type="EMBL" id="CP056065">
    <property type="protein sequence ID" value="UKJ87748.2"/>
    <property type="molecule type" value="Genomic_DNA"/>
</dbReference>
<keyword evidence="4" id="KW-0413">Isomerase</keyword>
<feature type="region of interest" description="Disordered" evidence="5">
    <location>
        <begin position="268"/>
        <end position="290"/>
    </location>
</feature>
<dbReference type="PANTHER" id="PTHR46512:SF9">
    <property type="entry name" value="PEPTIDYLPROLYL ISOMERASE"/>
    <property type="match status" value="1"/>
</dbReference>
<feature type="compositionally biased region" description="Basic and acidic residues" evidence="5">
    <location>
        <begin position="268"/>
        <end position="282"/>
    </location>
</feature>
<dbReference type="Gene3D" id="1.25.40.10">
    <property type="entry name" value="Tetratricopeptide repeat domain"/>
    <property type="match status" value="1"/>
</dbReference>
<organism evidence="6 7">
    <name type="scientific">Theileria orientalis</name>
    <dbReference type="NCBI Taxonomy" id="68886"/>
    <lineage>
        <taxon>Eukaryota</taxon>
        <taxon>Sar</taxon>
        <taxon>Alveolata</taxon>
        <taxon>Apicomplexa</taxon>
        <taxon>Aconoidasida</taxon>
        <taxon>Piroplasmida</taxon>
        <taxon>Theileriidae</taxon>
        <taxon>Theileria</taxon>
    </lineage>
</organism>
<evidence type="ECO:0000256" key="2">
    <source>
        <dbReference type="ARBA" id="ARBA00013194"/>
    </source>
</evidence>
<dbReference type="AlphaFoldDB" id="A0A976M3M3"/>
<evidence type="ECO:0000256" key="4">
    <source>
        <dbReference type="ARBA" id="ARBA00023235"/>
    </source>
</evidence>
<feature type="region of interest" description="Disordered" evidence="5">
    <location>
        <begin position="1"/>
        <end position="102"/>
    </location>
</feature>
<proteinExistence type="predicted"/>
<evidence type="ECO:0000256" key="1">
    <source>
        <dbReference type="ARBA" id="ARBA00000971"/>
    </source>
</evidence>
<evidence type="ECO:0000256" key="5">
    <source>
        <dbReference type="SAM" id="MobiDB-lite"/>
    </source>
</evidence>
<dbReference type="SUPFAM" id="SSF48452">
    <property type="entry name" value="TPR-like"/>
    <property type="match status" value="1"/>
</dbReference>
<keyword evidence="3" id="KW-0697">Rotamase</keyword>
<name>A0A976M3M3_THEOR</name>
<dbReference type="InterPro" id="IPR050754">
    <property type="entry name" value="FKBP4/5/8-like"/>
</dbReference>
<protein>
    <recommendedName>
        <fullName evidence="2">peptidylprolyl isomerase</fullName>
        <ecNumber evidence="2">5.2.1.8</ecNumber>
    </recommendedName>
</protein>
<accession>A0A976M3M3</accession>